<proteinExistence type="predicted"/>
<keyword evidence="2" id="KW-1185">Reference proteome</keyword>
<organism evidence="1 2">
    <name type="scientific">Streptomyces minutiscleroticus</name>
    <dbReference type="NCBI Taxonomy" id="68238"/>
    <lineage>
        <taxon>Bacteria</taxon>
        <taxon>Bacillati</taxon>
        <taxon>Actinomycetota</taxon>
        <taxon>Actinomycetes</taxon>
        <taxon>Kitasatosporales</taxon>
        <taxon>Streptomycetaceae</taxon>
        <taxon>Streptomyces</taxon>
    </lineage>
</organism>
<dbReference type="AlphaFoldDB" id="A0A918NII3"/>
<protein>
    <submittedName>
        <fullName evidence="1">Uncharacterized protein</fullName>
    </submittedName>
</protein>
<dbReference type="EMBL" id="BMVU01000008">
    <property type="protein sequence ID" value="GGX69973.1"/>
    <property type="molecule type" value="Genomic_DNA"/>
</dbReference>
<comment type="caution">
    <text evidence="1">The sequence shown here is derived from an EMBL/GenBank/DDBJ whole genome shotgun (WGS) entry which is preliminary data.</text>
</comment>
<evidence type="ECO:0000313" key="2">
    <source>
        <dbReference type="Proteomes" id="UP000619244"/>
    </source>
</evidence>
<reference evidence="1" key="2">
    <citation type="submission" date="2020-09" db="EMBL/GenBank/DDBJ databases">
        <authorList>
            <person name="Sun Q."/>
            <person name="Ohkuma M."/>
        </authorList>
    </citation>
    <scope>NUCLEOTIDE SEQUENCE</scope>
    <source>
        <strain evidence="1">JCM 4790</strain>
    </source>
</reference>
<dbReference type="Proteomes" id="UP000619244">
    <property type="component" value="Unassembled WGS sequence"/>
</dbReference>
<evidence type="ECO:0000313" key="1">
    <source>
        <dbReference type="EMBL" id="GGX69973.1"/>
    </source>
</evidence>
<gene>
    <name evidence="1" type="ORF">GCM10010358_25600</name>
</gene>
<accession>A0A918NII3</accession>
<name>A0A918NII3_9ACTN</name>
<reference evidence="1" key="1">
    <citation type="journal article" date="2014" name="Int. J. Syst. Evol. Microbiol.">
        <title>Complete genome sequence of Corynebacterium casei LMG S-19264T (=DSM 44701T), isolated from a smear-ripened cheese.</title>
        <authorList>
            <consortium name="US DOE Joint Genome Institute (JGI-PGF)"/>
            <person name="Walter F."/>
            <person name="Albersmeier A."/>
            <person name="Kalinowski J."/>
            <person name="Ruckert C."/>
        </authorList>
    </citation>
    <scope>NUCLEOTIDE SEQUENCE</scope>
    <source>
        <strain evidence="1">JCM 4790</strain>
    </source>
</reference>
<sequence>MQPRPEQRRLAEVAHVLADVDQRATEARNVAKAAASRKPLTLVSYGLREGEVRGLSRRGAA</sequence>